<evidence type="ECO:0000313" key="3">
    <source>
        <dbReference type="Proteomes" id="UP000367750"/>
    </source>
</evidence>
<feature type="domain" description="Methyltransferase" evidence="1">
    <location>
        <begin position="24"/>
        <end position="110"/>
    </location>
</feature>
<evidence type="ECO:0000313" key="2">
    <source>
        <dbReference type="EMBL" id="KAA8995405.1"/>
    </source>
</evidence>
<dbReference type="Gene3D" id="3.40.50.150">
    <property type="entry name" value="Vaccinia Virus protein VP39"/>
    <property type="match status" value="1"/>
</dbReference>
<sequence>MYREIVVQDFLPLFLEQLKFCDSILDIGCGTGVLLERYQASLVIALEIHRPYLENRQFEAPHIIPVNANAADIGRLFLPRTFSAVTFVDSLEHFPKEEGMRLLEAAAALARSRVVVFTPRGYFPQSNTDYYHLKGEIYQEHRSGWEVEDFLRLGFEVTVLKGFHTASNLAFLDSFGAEHPPVDAILASREVLT</sequence>
<keyword evidence="2" id="KW-0489">Methyltransferase</keyword>
<reference evidence="2 3" key="1">
    <citation type="submission" date="2019-09" db="EMBL/GenBank/DDBJ databases">
        <title>Bacillus ochoae sp. nov., Paenibacillus whitsoniae sp. nov., Paenibacillus spiritus sp. nov. Isolated from the Mars Exploration Rover during spacecraft assembly.</title>
        <authorList>
            <person name="Seuylemezian A."/>
            <person name="Vaishampayan P."/>
        </authorList>
    </citation>
    <scope>NUCLEOTIDE SEQUENCE [LARGE SCALE GENOMIC DNA]</scope>
    <source>
        <strain evidence="2 3">MER_111</strain>
    </source>
</reference>
<accession>A0A5J5FS42</accession>
<proteinExistence type="predicted"/>
<dbReference type="AlphaFoldDB" id="A0A5J5FS42"/>
<dbReference type="Pfam" id="PF13649">
    <property type="entry name" value="Methyltransf_25"/>
    <property type="match status" value="1"/>
</dbReference>
<dbReference type="InterPro" id="IPR029063">
    <property type="entry name" value="SAM-dependent_MTases_sf"/>
</dbReference>
<dbReference type="RefSeq" id="WP_150459895.1">
    <property type="nucleotide sequence ID" value="NZ_VYKK01000043.1"/>
</dbReference>
<gene>
    <name evidence="2" type="ORF">F4V43_19300</name>
</gene>
<dbReference type="GO" id="GO:0008168">
    <property type="term" value="F:methyltransferase activity"/>
    <property type="evidence" value="ECO:0007669"/>
    <property type="project" value="UniProtKB-KW"/>
</dbReference>
<comment type="caution">
    <text evidence="2">The sequence shown here is derived from an EMBL/GenBank/DDBJ whole genome shotgun (WGS) entry which is preliminary data.</text>
</comment>
<dbReference type="InterPro" id="IPR041698">
    <property type="entry name" value="Methyltransf_25"/>
</dbReference>
<keyword evidence="2" id="KW-0808">Transferase</keyword>
<name>A0A5J5FS42_9BACL</name>
<keyword evidence="3" id="KW-1185">Reference proteome</keyword>
<dbReference type="CDD" id="cd02440">
    <property type="entry name" value="AdoMet_MTases"/>
    <property type="match status" value="1"/>
</dbReference>
<dbReference type="GO" id="GO:0032259">
    <property type="term" value="P:methylation"/>
    <property type="evidence" value="ECO:0007669"/>
    <property type="project" value="UniProtKB-KW"/>
</dbReference>
<dbReference type="EMBL" id="VYKK01000043">
    <property type="protein sequence ID" value="KAA8995405.1"/>
    <property type="molecule type" value="Genomic_DNA"/>
</dbReference>
<evidence type="ECO:0000259" key="1">
    <source>
        <dbReference type="Pfam" id="PF13649"/>
    </source>
</evidence>
<dbReference type="OrthoDB" id="8441856at2"/>
<protein>
    <submittedName>
        <fullName evidence="2">Class I SAM-dependent methyltransferase</fullName>
    </submittedName>
</protein>
<organism evidence="2 3">
    <name type="scientific">Paenibacillus spiritus</name>
    <dbReference type="NCBI Taxonomy" id="2496557"/>
    <lineage>
        <taxon>Bacteria</taxon>
        <taxon>Bacillati</taxon>
        <taxon>Bacillota</taxon>
        <taxon>Bacilli</taxon>
        <taxon>Bacillales</taxon>
        <taxon>Paenibacillaceae</taxon>
        <taxon>Paenibacillus</taxon>
    </lineage>
</organism>
<dbReference type="Proteomes" id="UP000367750">
    <property type="component" value="Unassembled WGS sequence"/>
</dbReference>
<dbReference type="SUPFAM" id="SSF53335">
    <property type="entry name" value="S-adenosyl-L-methionine-dependent methyltransferases"/>
    <property type="match status" value="1"/>
</dbReference>